<evidence type="ECO:0000256" key="7">
    <source>
        <dbReference type="ARBA" id="ARBA00035187"/>
    </source>
</evidence>
<protein>
    <recommendedName>
        <fullName evidence="7">Large ribosomal subunit protein mL44</fullName>
    </recommendedName>
</protein>
<dbReference type="InParanoid" id="A0A0C3I2D6"/>
<dbReference type="InterPro" id="IPR036389">
    <property type="entry name" value="RNase_III_sf"/>
</dbReference>
<dbReference type="CDD" id="cd19873">
    <property type="entry name" value="DSRM_MRPL3_like"/>
    <property type="match status" value="1"/>
</dbReference>
<evidence type="ECO:0000259" key="10">
    <source>
        <dbReference type="PROSITE" id="PS50142"/>
    </source>
</evidence>
<keyword evidence="3" id="KW-0689">Ribosomal protein</keyword>
<dbReference type="PROSITE" id="PS50137">
    <property type="entry name" value="DS_RBD"/>
    <property type="match status" value="1"/>
</dbReference>
<dbReference type="InterPro" id="IPR000999">
    <property type="entry name" value="RNase_III_dom"/>
</dbReference>
<dbReference type="AlphaFoldDB" id="A0A0C3I2D6"/>
<reference evidence="11 12" key="1">
    <citation type="submission" date="2014-04" db="EMBL/GenBank/DDBJ databases">
        <authorList>
            <consortium name="DOE Joint Genome Institute"/>
            <person name="Kuo A."/>
            <person name="Martino E."/>
            <person name="Perotto S."/>
            <person name="Kohler A."/>
            <person name="Nagy L.G."/>
            <person name="Floudas D."/>
            <person name="Copeland A."/>
            <person name="Barry K.W."/>
            <person name="Cichocki N."/>
            <person name="Veneault-Fourrey C."/>
            <person name="LaButti K."/>
            <person name="Lindquist E.A."/>
            <person name="Lipzen A."/>
            <person name="Lundell T."/>
            <person name="Morin E."/>
            <person name="Murat C."/>
            <person name="Sun H."/>
            <person name="Tunlid A."/>
            <person name="Henrissat B."/>
            <person name="Grigoriev I.V."/>
            <person name="Hibbett D.S."/>
            <person name="Martin F."/>
            <person name="Nordberg H.P."/>
            <person name="Cantor M.N."/>
            <person name="Hua S.X."/>
        </authorList>
    </citation>
    <scope>NUCLEOTIDE SEQUENCE [LARGE SCALE GENOMIC DNA]</scope>
    <source>
        <strain evidence="11 12">Zn</strain>
    </source>
</reference>
<dbReference type="GO" id="GO:0004525">
    <property type="term" value="F:ribonuclease III activity"/>
    <property type="evidence" value="ECO:0007669"/>
    <property type="project" value="InterPro"/>
</dbReference>
<feature type="non-terminal residue" evidence="11">
    <location>
        <position position="1"/>
    </location>
</feature>
<evidence type="ECO:0000256" key="2">
    <source>
        <dbReference type="ARBA" id="ARBA00022884"/>
    </source>
</evidence>
<dbReference type="PANTHER" id="PTHR11207">
    <property type="entry name" value="RIBONUCLEASE III"/>
    <property type="match status" value="1"/>
</dbReference>
<dbReference type="Pfam" id="PF22892">
    <property type="entry name" value="DSRM_MRPL44"/>
    <property type="match status" value="1"/>
</dbReference>
<keyword evidence="5" id="KW-0687">Ribonucleoprotein</keyword>
<dbReference type="FunCoup" id="A0A0C3I2D6">
    <property type="interactions" value="411"/>
</dbReference>
<dbReference type="SUPFAM" id="SSF54768">
    <property type="entry name" value="dsRNA-binding domain-like"/>
    <property type="match status" value="1"/>
</dbReference>
<dbReference type="GO" id="GO:0006396">
    <property type="term" value="P:RNA processing"/>
    <property type="evidence" value="ECO:0007669"/>
    <property type="project" value="InterPro"/>
</dbReference>
<evidence type="ECO:0000256" key="4">
    <source>
        <dbReference type="ARBA" id="ARBA00023128"/>
    </source>
</evidence>
<dbReference type="PANTHER" id="PTHR11207:SF32">
    <property type="entry name" value="LARGE RIBOSOMAL SUBUNIT PROTEIN ML44"/>
    <property type="match status" value="1"/>
</dbReference>
<dbReference type="PROSITE" id="PS50142">
    <property type="entry name" value="RNASE_3_2"/>
    <property type="match status" value="1"/>
</dbReference>
<keyword evidence="2 8" id="KW-0694">RNA-binding</keyword>
<dbReference type="GO" id="GO:0003725">
    <property type="term" value="F:double-stranded RNA binding"/>
    <property type="evidence" value="ECO:0007669"/>
    <property type="project" value="InterPro"/>
</dbReference>
<dbReference type="InterPro" id="IPR044444">
    <property type="entry name" value="Ribosomal_mL44_DSRM_metazoa"/>
</dbReference>
<evidence type="ECO:0000256" key="5">
    <source>
        <dbReference type="ARBA" id="ARBA00023274"/>
    </source>
</evidence>
<evidence type="ECO:0000256" key="8">
    <source>
        <dbReference type="PROSITE-ProRule" id="PRU00266"/>
    </source>
</evidence>
<evidence type="ECO:0000256" key="6">
    <source>
        <dbReference type="ARBA" id="ARBA00024034"/>
    </source>
</evidence>
<evidence type="ECO:0000256" key="3">
    <source>
        <dbReference type="ARBA" id="ARBA00022980"/>
    </source>
</evidence>
<reference evidence="12" key="2">
    <citation type="submission" date="2015-01" db="EMBL/GenBank/DDBJ databases">
        <title>Evolutionary Origins and Diversification of the Mycorrhizal Mutualists.</title>
        <authorList>
            <consortium name="DOE Joint Genome Institute"/>
            <consortium name="Mycorrhizal Genomics Consortium"/>
            <person name="Kohler A."/>
            <person name="Kuo A."/>
            <person name="Nagy L.G."/>
            <person name="Floudas D."/>
            <person name="Copeland A."/>
            <person name="Barry K.W."/>
            <person name="Cichocki N."/>
            <person name="Veneault-Fourrey C."/>
            <person name="LaButti K."/>
            <person name="Lindquist E.A."/>
            <person name="Lipzen A."/>
            <person name="Lundell T."/>
            <person name="Morin E."/>
            <person name="Murat C."/>
            <person name="Riley R."/>
            <person name="Ohm R."/>
            <person name="Sun H."/>
            <person name="Tunlid A."/>
            <person name="Henrissat B."/>
            <person name="Grigoriev I.V."/>
            <person name="Hibbett D.S."/>
            <person name="Martin F."/>
        </authorList>
    </citation>
    <scope>NUCLEOTIDE SEQUENCE [LARGE SCALE GENOMIC DNA]</scope>
    <source>
        <strain evidence="12">Zn</strain>
    </source>
</reference>
<dbReference type="InterPro" id="IPR014720">
    <property type="entry name" value="dsRBD_dom"/>
</dbReference>
<feature type="domain" description="RNase III" evidence="10">
    <location>
        <begin position="145"/>
        <end position="326"/>
    </location>
</feature>
<dbReference type="InterPro" id="IPR044443">
    <property type="entry name" value="Ribosomal_mL44_DSRM_fung"/>
</dbReference>
<evidence type="ECO:0000256" key="1">
    <source>
        <dbReference type="ARBA" id="ARBA00004173"/>
    </source>
</evidence>
<gene>
    <name evidence="11" type="ORF">OIDMADRAFT_110971</name>
</gene>
<dbReference type="GO" id="GO:0005739">
    <property type="term" value="C:mitochondrion"/>
    <property type="evidence" value="ECO:0007669"/>
    <property type="project" value="TreeGrafter"/>
</dbReference>
<comment type="similarity">
    <text evidence="6">Belongs to the ribonuclease III family. Mitochondrion-specific ribosomal protein mL44 subfamily.</text>
</comment>
<dbReference type="SUPFAM" id="SSF69065">
    <property type="entry name" value="RNase III domain-like"/>
    <property type="match status" value="1"/>
</dbReference>
<keyword evidence="4" id="KW-0496">Mitochondrion</keyword>
<organism evidence="11 12">
    <name type="scientific">Oidiodendron maius (strain Zn)</name>
    <dbReference type="NCBI Taxonomy" id="913774"/>
    <lineage>
        <taxon>Eukaryota</taxon>
        <taxon>Fungi</taxon>
        <taxon>Dikarya</taxon>
        <taxon>Ascomycota</taxon>
        <taxon>Pezizomycotina</taxon>
        <taxon>Leotiomycetes</taxon>
        <taxon>Leotiomycetes incertae sedis</taxon>
        <taxon>Myxotrichaceae</taxon>
        <taxon>Oidiodendron</taxon>
    </lineage>
</organism>
<dbReference type="EMBL" id="KN832870">
    <property type="protein sequence ID" value="KIN08572.1"/>
    <property type="molecule type" value="Genomic_DNA"/>
</dbReference>
<name>A0A0C3I2D6_OIDMZ</name>
<proteinExistence type="inferred from homology"/>
<dbReference type="HOGENOM" id="CLU_034765_3_0_1"/>
<evidence type="ECO:0000259" key="9">
    <source>
        <dbReference type="PROSITE" id="PS50137"/>
    </source>
</evidence>
<dbReference type="Proteomes" id="UP000054321">
    <property type="component" value="Unassembled WGS sequence"/>
</dbReference>
<evidence type="ECO:0000313" key="12">
    <source>
        <dbReference type="Proteomes" id="UP000054321"/>
    </source>
</evidence>
<keyword evidence="12" id="KW-1185">Reference proteome</keyword>
<dbReference type="GO" id="GO:0003735">
    <property type="term" value="F:structural constituent of ribosome"/>
    <property type="evidence" value="ECO:0007669"/>
    <property type="project" value="TreeGrafter"/>
</dbReference>
<dbReference type="Gene3D" id="1.10.1520.10">
    <property type="entry name" value="Ribonuclease III domain"/>
    <property type="match status" value="1"/>
</dbReference>
<comment type="subcellular location">
    <subcellularLocation>
        <location evidence="1">Mitochondrion</location>
    </subcellularLocation>
</comment>
<dbReference type="Gene3D" id="3.30.160.20">
    <property type="match status" value="1"/>
</dbReference>
<dbReference type="OrthoDB" id="67027at2759"/>
<accession>A0A0C3I2D6</accession>
<feature type="domain" description="DRBM" evidence="9">
    <location>
        <begin position="353"/>
        <end position="423"/>
    </location>
</feature>
<sequence length="456" mass="50205">TNYRLGKNRCGSGYLVRSSNLALIDHTTAVMPNITAPKTAVFAFQFLGWAYQPPAGDQTCLGYLVAVGQLVSARTRPVSCLRQKHGAERLACRRLQSTSAALDVTYEDGVEEPSKQSITEIPRYTRRKEILPSPPPSASLRSAKLAALHARLALPRSIPLQTLARTLVDPTADSNPQFNNAALAQVGSSLMSYYVGEFLLARYPRLPMAVLFAAAYAYNGPPTLNMIGREWGVEAAATPGGEVDPGLLQFSKMKPGQMLNTALAATTRPDKKSWMRRGISSRNVYDDEFGDVLREDHTNVVVAQTTEVAYANFVKAVVGSIYMHAGRQAVKTFVEHHLLSRHLEMATLFKFKDPVRELGRLCLREEFEYPVARILSETGRFSRSPVFVVGIFSGTEKLGEGSGPSLEESRLRAAVAALKAWYLYSPGKNVRMPSEMEAPNAKPWEPLHIDIGEIIH</sequence>
<evidence type="ECO:0000313" key="11">
    <source>
        <dbReference type="EMBL" id="KIN08572.1"/>
    </source>
</evidence>
<dbReference type="STRING" id="913774.A0A0C3I2D6"/>
<dbReference type="SMART" id="SM00535">
    <property type="entry name" value="RIBOc"/>
    <property type="match status" value="1"/>
</dbReference>